<gene>
    <name evidence="9" type="primary">ccmC</name>
    <name evidence="11" type="ORF">GT348_02055</name>
</gene>
<feature type="transmembrane region" description="Helical" evidence="9">
    <location>
        <begin position="110"/>
        <end position="129"/>
    </location>
</feature>
<dbReference type="RefSeq" id="WP_160619405.1">
    <property type="nucleotide sequence ID" value="NZ_CP047652.1"/>
</dbReference>
<evidence type="ECO:0000256" key="6">
    <source>
        <dbReference type="ARBA" id="ARBA00022748"/>
    </source>
</evidence>
<dbReference type="InterPro" id="IPR003557">
    <property type="entry name" value="Cyt_c_biogenesis_CcmC"/>
</dbReference>
<name>A0A6P1NHJ7_9PROT</name>
<keyword evidence="9" id="KW-0997">Cell inner membrane</keyword>
<keyword evidence="12" id="KW-1185">Reference proteome</keyword>
<accession>A0A6P1NHJ7</accession>
<feature type="transmembrane region" description="Helical" evidence="9">
    <location>
        <begin position="47"/>
        <end position="67"/>
    </location>
</feature>
<evidence type="ECO:0000256" key="9">
    <source>
        <dbReference type="RuleBase" id="RU364092"/>
    </source>
</evidence>
<evidence type="ECO:0000256" key="2">
    <source>
        <dbReference type="ARBA" id="ARBA00004141"/>
    </source>
</evidence>
<keyword evidence="8 9" id="KW-0472">Membrane</keyword>
<organism evidence="11 12">
    <name type="scientific">Aristophania vespae</name>
    <dbReference type="NCBI Taxonomy" id="2697033"/>
    <lineage>
        <taxon>Bacteria</taxon>
        <taxon>Pseudomonadati</taxon>
        <taxon>Pseudomonadota</taxon>
        <taxon>Alphaproteobacteria</taxon>
        <taxon>Acetobacterales</taxon>
        <taxon>Acetobacteraceae</taxon>
        <taxon>Aristophania</taxon>
    </lineage>
</organism>
<dbReference type="GO" id="GO:0017004">
    <property type="term" value="P:cytochrome complex assembly"/>
    <property type="evidence" value="ECO:0007669"/>
    <property type="project" value="UniProtKB-KW"/>
</dbReference>
<reference evidence="11 12" key="1">
    <citation type="submission" date="2020-01" db="EMBL/GenBank/DDBJ databases">
        <title>Genome sequencing of strain KACC 21507.</title>
        <authorList>
            <person name="Heo J."/>
            <person name="Kim S.-J."/>
            <person name="Kim J.-S."/>
            <person name="Hong S.-B."/>
            <person name="Kwon S.-W."/>
        </authorList>
    </citation>
    <scope>NUCLEOTIDE SEQUENCE [LARGE SCALE GENOMIC DNA]</scope>
    <source>
        <strain evidence="11 12">KACC 21507</strain>
    </source>
</reference>
<evidence type="ECO:0000256" key="5">
    <source>
        <dbReference type="ARBA" id="ARBA00022692"/>
    </source>
</evidence>
<dbReference type="GO" id="GO:0020037">
    <property type="term" value="F:heme binding"/>
    <property type="evidence" value="ECO:0007669"/>
    <property type="project" value="InterPro"/>
</dbReference>
<keyword evidence="7 9" id="KW-1133">Transmembrane helix</keyword>
<dbReference type="InterPro" id="IPR002541">
    <property type="entry name" value="Cyt_c_assembly"/>
</dbReference>
<feature type="transmembrane region" description="Helical" evidence="9">
    <location>
        <begin position="79"/>
        <end position="98"/>
    </location>
</feature>
<evidence type="ECO:0000313" key="12">
    <source>
        <dbReference type="Proteomes" id="UP000463975"/>
    </source>
</evidence>
<evidence type="ECO:0000313" key="11">
    <source>
        <dbReference type="EMBL" id="QHI96347.1"/>
    </source>
</evidence>
<keyword evidence="6 9" id="KW-0201">Cytochrome c-type biogenesis</keyword>
<dbReference type="GO" id="GO:0005886">
    <property type="term" value="C:plasma membrane"/>
    <property type="evidence" value="ECO:0007669"/>
    <property type="project" value="UniProtKB-SubCell"/>
</dbReference>
<evidence type="ECO:0000256" key="7">
    <source>
        <dbReference type="ARBA" id="ARBA00022989"/>
    </source>
</evidence>
<dbReference type="GO" id="GO:0015232">
    <property type="term" value="F:heme transmembrane transporter activity"/>
    <property type="evidence" value="ECO:0007669"/>
    <property type="project" value="InterPro"/>
</dbReference>
<keyword evidence="9" id="KW-0813">Transport</keyword>
<evidence type="ECO:0000256" key="3">
    <source>
        <dbReference type="ARBA" id="ARBA00005840"/>
    </source>
</evidence>
<proteinExistence type="inferred from homology"/>
<dbReference type="EMBL" id="CP047652">
    <property type="protein sequence ID" value="QHI96347.1"/>
    <property type="molecule type" value="Genomic_DNA"/>
</dbReference>
<comment type="caution">
    <text evidence="9">Lacks conserved residue(s) required for the propagation of feature annotation.</text>
</comment>
<feature type="transmembrane region" description="Helical" evidence="9">
    <location>
        <begin position="141"/>
        <end position="160"/>
    </location>
</feature>
<comment type="function">
    <text evidence="1 9">Required for the export of heme to the periplasm for the biogenesis of c-type cytochromes.</text>
</comment>
<protein>
    <recommendedName>
        <fullName evidence="4 9">Heme exporter protein C</fullName>
    </recommendedName>
    <alternativeName>
        <fullName evidence="9">Cytochrome c-type biogenesis protein</fullName>
    </alternativeName>
</protein>
<dbReference type="KEGG" id="bomb:GT348_02055"/>
<dbReference type="Proteomes" id="UP000463975">
    <property type="component" value="Chromosome"/>
</dbReference>
<evidence type="ECO:0000256" key="8">
    <source>
        <dbReference type="ARBA" id="ARBA00023136"/>
    </source>
</evidence>
<sequence length="226" mass="24738">MRPCLGYLAGLGLTLLAVGLCNALFFSPADWQQGENVRIMYIHVPMAWLGSACYAALAVCGILSLVWRHPIADLAAIEIGPIGACATALCLLTGSFWGKPSWGAWWVWDARLTSMLVLFFLYLGHITLIRAFDDPVRGQKAAAILAIIGIIDLPIIKFSVQWWNTLHQPASLTLTKAPTMAMTILVPLLLCALGFTLCTAALIGGRLCARINERRFNRLLTQEETL</sequence>
<comment type="similarity">
    <text evidence="3 9">Belongs to the CcmC/CycZ/HelC family.</text>
</comment>
<dbReference type="PRINTS" id="PR01386">
    <property type="entry name" value="CCMCBIOGNSIS"/>
</dbReference>
<evidence type="ECO:0000256" key="4">
    <source>
        <dbReference type="ARBA" id="ARBA00016463"/>
    </source>
</evidence>
<dbReference type="PANTHER" id="PTHR30071">
    <property type="entry name" value="HEME EXPORTER PROTEIN C"/>
    <property type="match status" value="1"/>
</dbReference>
<dbReference type="Pfam" id="PF01578">
    <property type="entry name" value="Cytochrom_C_asm"/>
    <property type="match status" value="1"/>
</dbReference>
<dbReference type="PANTHER" id="PTHR30071:SF1">
    <property type="entry name" value="CYTOCHROME B_B6 PROTEIN-RELATED"/>
    <property type="match status" value="1"/>
</dbReference>
<dbReference type="InterPro" id="IPR045062">
    <property type="entry name" value="Cyt_c_biogenesis_CcsA/CcmC"/>
</dbReference>
<dbReference type="NCBIfam" id="TIGR01191">
    <property type="entry name" value="ccmC"/>
    <property type="match status" value="1"/>
</dbReference>
<evidence type="ECO:0000256" key="1">
    <source>
        <dbReference type="ARBA" id="ARBA00002442"/>
    </source>
</evidence>
<evidence type="ECO:0000259" key="10">
    <source>
        <dbReference type="Pfam" id="PF01578"/>
    </source>
</evidence>
<feature type="domain" description="Cytochrome c assembly protein" evidence="10">
    <location>
        <begin position="15"/>
        <end position="167"/>
    </location>
</feature>
<feature type="transmembrane region" description="Helical" evidence="9">
    <location>
        <begin position="180"/>
        <end position="209"/>
    </location>
</feature>
<comment type="subcellular location">
    <subcellularLocation>
        <location evidence="9">Cell inner membrane</location>
    </subcellularLocation>
    <subcellularLocation>
        <location evidence="2">Membrane</location>
        <topology evidence="2">Multi-pass membrane protein</topology>
    </subcellularLocation>
</comment>
<keyword evidence="5 9" id="KW-0812">Transmembrane</keyword>
<keyword evidence="9" id="KW-1003">Cell membrane</keyword>
<dbReference type="AlphaFoldDB" id="A0A6P1NHJ7"/>